<dbReference type="GO" id="GO:0005096">
    <property type="term" value="F:GTPase activator activity"/>
    <property type="evidence" value="ECO:0007669"/>
    <property type="project" value="TreeGrafter"/>
</dbReference>
<proteinExistence type="inferred from homology"/>
<dbReference type="PROSITE" id="PS50082">
    <property type="entry name" value="WD_REPEATS_2"/>
    <property type="match status" value="1"/>
</dbReference>
<dbReference type="PANTHER" id="PTHR10241">
    <property type="entry name" value="LETHAL 2 GIANT LARVAE PROTEIN"/>
    <property type="match status" value="1"/>
</dbReference>
<dbReference type="PRINTS" id="PR00962">
    <property type="entry name" value="LETHAL2GIANT"/>
</dbReference>
<dbReference type="InterPro" id="IPR042855">
    <property type="entry name" value="V_SNARE_CC"/>
</dbReference>
<dbReference type="PANTHER" id="PTHR10241:SF22">
    <property type="entry name" value="SYNTAXIN-BINDING PROTEIN 5"/>
    <property type="match status" value="1"/>
</dbReference>
<keyword evidence="8" id="KW-0597">Phosphoprotein</keyword>
<dbReference type="PROSITE" id="PS50892">
    <property type="entry name" value="V_SNARE"/>
    <property type="match status" value="1"/>
</dbReference>
<evidence type="ECO:0000256" key="19">
    <source>
        <dbReference type="SAM" id="MobiDB-lite"/>
    </source>
</evidence>
<dbReference type="GO" id="GO:0019898">
    <property type="term" value="C:extrinsic component of membrane"/>
    <property type="evidence" value="ECO:0007669"/>
    <property type="project" value="UniProtKB-ARBA"/>
</dbReference>
<evidence type="ECO:0000313" key="21">
    <source>
        <dbReference type="Ensembl" id="ENSPEMP00000023756.1"/>
    </source>
</evidence>
<dbReference type="SUPFAM" id="SSF58038">
    <property type="entry name" value="SNARE fusion complex"/>
    <property type="match status" value="1"/>
</dbReference>
<reference evidence="21" key="3">
    <citation type="submission" date="2025-09" db="UniProtKB">
        <authorList>
            <consortium name="Ensembl"/>
        </authorList>
    </citation>
    <scope>IDENTIFICATION</scope>
</reference>
<evidence type="ECO:0000256" key="3">
    <source>
        <dbReference type="ARBA" id="ARBA00008070"/>
    </source>
</evidence>
<keyword evidence="4" id="KW-0813">Transport</keyword>
<feature type="domain" description="V-SNARE coiled-coil homology" evidence="20">
    <location>
        <begin position="1034"/>
        <end position="1094"/>
    </location>
</feature>
<dbReference type="Ensembl" id="ENSPEMT00000028130.2">
    <property type="protein sequence ID" value="ENSPEMP00000023756.1"/>
    <property type="gene ID" value="ENSPEMG00000020701.2"/>
</dbReference>
<dbReference type="FunFam" id="1.20.5.110:FF:000001">
    <property type="entry name" value="syntaxin-binding protein 5 isoform X1"/>
    <property type="match status" value="1"/>
</dbReference>
<name>A0A6J0DRB2_PERMB</name>
<evidence type="ECO:0000313" key="22">
    <source>
        <dbReference type="Proteomes" id="UP000694547"/>
    </source>
</evidence>
<dbReference type="Gene3D" id="2.130.10.10">
    <property type="entry name" value="YVTN repeat-like/Quinoprotein amine dehydrogenase"/>
    <property type="match status" value="3"/>
</dbReference>
<comment type="subcellular location">
    <subcellularLocation>
        <location evidence="1">Cell membrane</location>
        <topology evidence="1">Peripheral membrane protein</topology>
    </subcellularLocation>
    <subcellularLocation>
        <location evidence="2">Cytoplasm</location>
    </subcellularLocation>
</comment>
<dbReference type="GO" id="GO:0030141">
    <property type="term" value="C:secretory granule"/>
    <property type="evidence" value="ECO:0007669"/>
    <property type="project" value="UniProtKB-ARBA"/>
</dbReference>
<feature type="region of interest" description="Disordered" evidence="19">
    <location>
        <begin position="675"/>
        <end position="731"/>
    </location>
</feature>
<evidence type="ECO:0000256" key="6">
    <source>
        <dbReference type="ARBA" id="ARBA00022483"/>
    </source>
</evidence>
<dbReference type="Pfam" id="PF00400">
    <property type="entry name" value="WD40"/>
    <property type="match status" value="1"/>
</dbReference>
<evidence type="ECO:0000256" key="10">
    <source>
        <dbReference type="ARBA" id="ARBA00022737"/>
    </source>
</evidence>
<keyword evidence="9 17" id="KW-0853">WD repeat</keyword>
<dbReference type="Proteomes" id="UP000694547">
    <property type="component" value="Chromosome 16"/>
</dbReference>
<evidence type="ECO:0000256" key="7">
    <source>
        <dbReference type="ARBA" id="ARBA00022490"/>
    </source>
</evidence>
<feature type="repeat" description="WD" evidence="17">
    <location>
        <begin position="234"/>
        <end position="269"/>
    </location>
</feature>
<dbReference type="InterPro" id="IPR013905">
    <property type="entry name" value="Lgl_C_dom"/>
</dbReference>
<keyword evidence="11" id="KW-0653">Protein transport</keyword>
<feature type="compositionally biased region" description="Low complexity" evidence="19">
    <location>
        <begin position="17"/>
        <end position="28"/>
    </location>
</feature>
<dbReference type="Pfam" id="PF08366">
    <property type="entry name" value="LLGL"/>
    <property type="match status" value="1"/>
</dbReference>
<dbReference type="Pfam" id="PF08596">
    <property type="entry name" value="Lgl_C"/>
    <property type="match status" value="1"/>
</dbReference>
<evidence type="ECO:0000259" key="20">
    <source>
        <dbReference type="PROSITE" id="PS50892"/>
    </source>
</evidence>
<comment type="similarity">
    <text evidence="3">Belongs to the WD repeat L(2)GL family.</text>
</comment>
<evidence type="ECO:0000256" key="14">
    <source>
        <dbReference type="ARBA" id="ARBA00069759"/>
    </source>
</evidence>
<protein>
    <recommendedName>
        <fullName evidence="14">Syntaxin-binding protein 5</fullName>
    </recommendedName>
    <alternativeName>
        <fullName evidence="16">Lethal(2) giant larvae protein homolog 3</fullName>
    </alternativeName>
    <alternativeName>
        <fullName evidence="15">Tomosyn-1</fullName>
    </alternativeName>
</protein>
<evidence type="ECO:0000256" key="4">
    <source>
        <dbReference type="ARBA" id="ARBA00022448"/>
    </source>
</evidence>
<dbReference type="InterPro" id="IPR013577">
    <property type="entry name" value="LLGL2"/>
</dbReference>
<dbReference type="GO" id="GO:0045159">
    <property type="term" value="F:myosin II binding"/>
    <property type="evidence" value="ECO:0007669"/>
    <property type="project" value="TreeGrafter"/>
</dbReference>
<dbReference type="InterPro" id="IPR001680">
    <property type="entry name" value="WD40_rpt"/>
</dbReference>
<dbReference type="FunFam" id="2.130.10.10:FF:003138">
    <property type="entry name" value="Syntaxin binding protein 5 like"/>
    <property type="match status" value="1"/>
</dbReference>
<reference evidence="21" key="2">
    <citation type="submission" date="2025-08" db="UniProtKB">
        <authorList>
            <consortium name="Ensembl"/>
        </authorList>
    </citation>
    <scope>IDENTIFICATION</scope>
</reference>
<evidence type="ECO:0000256" key="15">
    <source>
        <dbReference type="ARBA" id="ARBA00075853"/>
    </source>
</evidence>
<feature type="region of interest" description="Disordered" evidence="19">
    <location>
        <begin position="14"/>
        <end position="35"/>
    </location>
</feature>
<gene>
    <name evidence="21" type="primary">Stxbp5</name>
</gene>
<reference evidence="21 22" key="1">
    <citation type="submission" date="2018-10" db="EMBL/GenBank/DDBJ databases">
        <title>Improved assembly of the deer mouse Peromyscus maniculatus genome.</title>
        <authorList>
            <person name="Lassance J.-M."/>
            <person name="Hoekstra H.E."/>
        </authorList>
    </citation>
    <scope>NUCLEOTIDE SEQUENCE [LARGE SCALE GENOMIC DNA]</scope>
</reference>
<dbReference type="Gene3D" id="1.20.5.110">
    <property type="match status" value="1"/>
</dbReference>
<dbReference type="GO" id="GO:0015031">
    <property type="term" value="P:protein transport"/>
    <property type="evidence" value="ECO:0007669"/>
    <property type="project" value="UniProtKB-KW"/>
</dbReference>
<dbReference type="SUPFAM" id="SSF50978">
    <property type="entry name" value="WD40 repeat-like"/>
    <property type="match status" value="2"/>
</dbReference>
<evidence type="ECO:0000256" key="1">
    <source>
        <dbReference type="ARBA" id="ARBA00004202"/>
    </source>
</evidence>
<keyword evidence="6" id="KW-0268">Exocytosis</keyword>
<dbReference type="FunFam" id="2.130.10.10:FF:000186">
    <property type="entry name" value="syntaxin-binding protein 5-like isoform X2"/>
    <property type="match status" value="1"/>
</dbReference>
<sequence length="1099" mass="121760">MRKFNIRKVLDGLTAGSSSASQQQQQQQHPPGNREPEIQETLQSEHFQLCKTVRHGFPYQPSALAFDPVQKILAVGTQTGALRLFGRPGVECYCQHDSGAAVIQLQFLINEGALVSALADDTLHLWNLRQKRPAILHSLKFCRERVTFCHLPFQSKWLYVGTERGNIHIVNVESFTLSGYVIMWNKAIELSSKSHPGPVVHISDNPMDEGKLLIGFESGTVVLWDLKSKKADYRYTYDEAIHSVAWHHEGKQFICSHSDGTLTIWNVRSPAKPVQTITPHGKQLKDGKKPEPCKPILKVEFKTTRSGEPFIILSGGLSYDTVGRRPCLTVMHGKSTAVLEMDYSIVDFLTLCETPYPNDFQEPYAVVVLLEKDLVLIDLAQNGYPIFENPYPLSIHESPVTCCEYFADCPVDLIPALYSVGARQKRQGYSKKEWPINGGNWGLGAQSYPEIIITGHADGSVKFWDASAITLQVLYKLKTSKVFEKSRSKDDRPNTDIVDEDPYAIQIISWCPESRMLCIAGVSAHVILYRFSKQEVVTEVIPMLEVRLLYEINDVETPEGEQPPPLSTPVGSSNPQPIPPQSHPSTSSSSSDGLRDNVPCLKVRSSPLKQSPGYQTELVIQLVWVGGEPPQQITSLALNSSYGLVVFGNCNGIAMVDYLQKAVLLNLGTIELYGSNDPYRREPRSPRKSRQPSGAGLCDITEGTVVTEDRCKSPTSDVKDNSFSRSRSSSVTSIDKESREAISALHFCETFTRKADSSPSPCLWVGTTLGTVFIITLNLPPGPEQRLLQPVIVSPSGTILRLKGAILRMAFLDATGCLMPPAYEPWKEHIVPEEKDEKEKLKKRRPVSVSPSSSQEISENQYAVICSEKQAKVISLPTQNCAYKQNITETSFVLRGDVVALSNSVCLACFCANGHIMTFSLPSLRPLLDAYYLPLTNMRIARTFCFTNNGQALYLVSPTEIQRLTYSQETCENLQEMLGELFTPVETPEAPNRGFFKGLFGGGAQSLDREELFGESSSGRASRSLAQHIPGPGGIEGVKGAASGVVGELARARLALDERGQKLGDLEERTAAMLSSADSFSKHAHEMMLKYKDKKWYQF</sequence>
<accession>A0A6J0DRB2</accession>
<evidence type="ECO:0000256" key="13">
    <source>
        <dbReference type="ARBA" id="ARBA00023136"/>
    </source>
</evidence>
<evidence type="ECO:0000256" key="16">
    <source>
        <dbReference type="ARBA" id="ARBA00081591"/>
    </source>
</evidence>
<keyword evidence="5" id="KW-1003">Cell membrane</keyword>
<keyword evidence="10" id="KW-0677">Repeat</keyword>
<organism evidence="21 22">
    <name type="scientific">Peromyscus maniculatus bairdii</name>
    <name type="common">Prairie deer mouse</name>
    <dbReference type="NCBI Taxonomy" id="230844"/>
    <lineage>
        <taxon>Eukaryota</taxon>
        <taxon>Metazoa</taxon>
        <taxon>Chordata</taxon>
        <taxon>Craniata</taxon>
        <taxon>Vertebrata</taxon>
        <taxon>Euteleostomi</taxon>
        <taxon>Mammalia</taxon>
        <taxon>Eutheria</taxon>
        <taxon>Euarchontoglires</taxon>
        <taxon>Glires</taxon>
        <taxon>Rodentia</taxon>
        <taxon>Myomorpha</taxon>
        <taxon>Muroidea</taxon>
        <taxon>Cricetidae</taxon>
        <taxon>Neotominae</taxon>
        <taxon>Peromyscus</taxon>
    </lineage>
</organism>
<dbReference type="GO" id="GO:0017075">
    <property type="term" value="F:syntaxin-1 binding"/>
    <property type="evidence" value="ECO:0007669"/>
    <property type="project" value="UniProtKB-ARBA"/>
</dbReference>
<feature type="compositionally biased region" description="Basic and acidic residues" evidence="19">
    <location>
        <begin position="707"/>
        <end position="722"/>
    </location>
</feature>
<feature type="region of interest" description="Disordered" evidence="19">
    <location>
        <begin position="834"/>
        <end position="854"/>
    </location>
</feature>
<evidence type="ECO:0000256" key="9">
    <source>
        <dbReference type="ARBA" id="ARBA00022574"/>
    </source>
</evidence>
<evidence type="ECO:0000256" key="17">
    <source>
        <dbReference type="PROSITE-ProRule" id="PRU00221"/>
    </source>
</evidence>
<dbReference type="AlphaFoldDB" id="A0A6J0DRB2"/>
<evidence type="ECO:0000256" key="12">
    <source>
        <dbReference type="ARBA" id="ARBA00023054"/>
    </source>
</evidence>
<dbReference type="GeneTree" id="ENSGT00950000182906"/>
<evidence type="ECO:0000256" key="2">
    <source>
        <dbReference type="ARBA" id="ARBA00004496"/>
    </source>
</evidence>
<keyword evidence="13" id="KW-0472">Membrane</keyword>
<keyword evidence="12 18" id="KW-0175">Coiled coil</keyword>
<dbReference type="InterPro" id="IPR036322">
    <property type="entry name" value="WD40_repeat_dom_sf"/>
</dbReference>
<dbReference type="GO" id="GO:0006887">
    <property type="term" value="P:exocytosis"/>
    <property type="evidence" value="ECO:0007669"/>
    <property type="project" value="UniProtKB-KW"/>
</dbReference>
<dbReference type="GO" id="GO:0031201">
    <property type="term" value="C:SNARE complex"/>
    <property type="evidence" value="ECO:0007669"/>
    <property type="project" value="TreeGrafter"/>
</dbReference>
<feature type="region of interest" description="Disordered" evidence="19">
    <location>
        <begin position="557"/>
        <end position="596"/>
    </location>
</feature>
<evidence type="ECO:0000256" key="11">
    <source>
        <dbReference type="ARBA" id="ARBA00022927"/>
    </source>
</evidence>
<dbReference type="SMART" id="SM00320">
    <property type="entry name" value="WD40"/>
    <property type="match status" value="7"/>
</dbReference>
<dbReference type="CDD" id="cd15893">
    <property type="entry name" value="R-SNARE_STXBP5"/>
    <property type="match status" value="1"/>
</dbReference>
<dbReference type="GO" id="GO:0005886">
    <property type="term" value="C:plasma membrane"/>
    <property type="evidence" value="ECO:0007669"/>
    <property type="project" value="UniProtKB-SubCell"/>
</dbReference>
<evidence type="ECO:0000256" key="8">
    <source>
        <dbReference type="ARBA" id="ARBA00022553"/>
    </source>
</evidence>
<dbReference type="GO" id="GO:0006893">
    <property type="term" value="P:Golgi to plasma membrane transport"/>
    <property type="evidence" value="ECO:0007669"/>
    <property type="project" value="TreeGrafter"/>
</dbReference>
<evidence type="ECO:0000256" key="5">
    <source>
        <dbReference type="ARBA" id="ARBA00022475"/>
    </source>
</evidence>
<keyword evidence="7" id="KW-0963">Cytoplasm</keyword>
<keyword evidence="22" id="KW-1185">Reference proteome</keyword>
<dbReference type="InterPro" id="IPR000664">
    <property type="entry name" value="Lethal2_giant"/>
</dbReference>
<dbReference type="InterPro" id="IPR015943">
    <property type="entry name" value="WD40/YVTN_repeat-like_dom_sf"/>
</dbReference>
<evidence type="ECO:0000256" key="18">
    <source>
        <dbReference type="PROSITE-ProRule" id="PRU00290"/>
    </source>
</evidence>